<evidence type="ECO:0000313" key="1">
    <source>
        <dbReference type="EMBL" id="SMX50062.1"/>
    </source>
</evidence>
<protein>
    <submittedName>
        <fullName evidence="1">Uncharacterized protein</fullName>
    </submittedName>
</protein>
<name>A0A238L6Q2_9RHOB</name>
<evidence type="ECO:0000313" key="2">
    <source>
        <dbReference type="Proteomes" id="UP000220836"/>
    </source>
</evidence>
<reference evidence="1 2" key="1">
    <citation type="submission" date="2017-05" db="EMBL/GenBank/DDBJ databases">
        <authorList>
            <person name="Song R."/>
            <person name="Chenine A.L."/>
            <person name="Ruprecht R.M."/>
        </authorList>
    </citation>
    <scope>NUCLEOTIDE SEQUENCE [LARGE SCALE GENOMIC DNA]</scope>
    <source>
        <strain evidence="1 2">CECT 8663</strain>
    </source>
</reference>
<gene>
    <name evidence="1" type="ORF">PEV8663_04466</name>
</gene>
<dbReference type="Proteomes" id="UP000220836">
    <property type="component" value="Unassembled WGS sequence"/>
</dbReference>
<accession>A0A238L6Q2</accession>
<sequence length="62" mass="6931">MGHPVKLKIAAFTLMIAPLRPASKTQEMLWADNLRSKLDWFQIGSRSTLTGAIVVPANHWQS</sequence>
<proteinExistence type="predicted"/>
<keyword evidence="2" id="KW-1185">Reference proteome</keyword>
<organism evidence="1 2">
    <name type="scientific">Pelagimonas varians</name>
    <dbReference type="NCBI Taxonomy" id="696760"/>
    <lineage>
        <taxon>Bacteria</taxon>
        <taxon>Pseudomonadati</taxon>
        <taxon>Pseudomonadota</taxon>
        <taxon>Alphaproteobacteria</taxon>
        <taxon>Rhodobacterales</taxon>
        <taxon>Roseobacteraceae</taxon>
        <taxon>Pelagimonas</taxon>
    </lineage>
</organism>
<dbReference type="EMBL" id="FXYH01000026">
    <property type="protein sequence ID" value="SMX50062.1"/>
    <property type="molecule type" value="Genomic_DNA"/>
</dbReference>
<dbReference type="AlphaFoldDB" id="A0A238L6Q2"/>